<dbReference type="PANTHER" id="PTHR45586">
    <property type="entry name" value="TPR REPEAT-CONTAINING PROTEIN PA4667"/>
    <property type="match status" value="1"/>
</dbReference>
<dbReference type="SMART" id="SM00028">
    <property type="entry name" value="TPR"/>
    <property type="match status" value="7"/>
</dbReference>
<accession>A0A3B1C736</accession>
<dbReference type="SUPFAM" id="SSF52172">
    <property type="entry name" value="CheY-like"/>
    <property type="match status" value="1"/>
</dbReference>
<dbReference type="Gene3D" id="1.25.40.10">
    <property type="entry name" value="Tetratricopeptide repeat domain"/>
    <property type="match status" value="3"/>
</dbReference>
<dbReference type="Gene3D" id="3.40.50.2300">
    <property type="match status" value="1"/>
</dbReference>
<sequence length="522" mass="59005">MKIYFLIVSSKQTEIKILEQYIHRLPYTENGGAKDLDIRVAKSGAEAKEKLEEFRKANKNAPDLIISAEDLPDMGGIEFASLVRNGDYKNIHFLLYGERVTVDLTTRARKSGIREIMVLPFNFSRFQDALVRMVDAPVSNEEKHRKKRLEGLFMEKAMDNNMEDKLQSIYADSLEKVNVLRRLAPWSTHSQMSLAKIYCGQNAFGAALPFLRRVVKVDFSNTAAHRLLMLCYKRLGKSYEDTDDLYMLVQQNPNSTPLNLGLGEALLNDGAYLEAMKYFKKTIEIFKKNDAKRLQAKAHVGLGKSLMKQADIENKPHLNGDAVKEFETGKKSDPGLMSAYLNLICVYKKMGMPDKANEVLQEAMKITPDKAEDWLSMFETYLAEGDLSKAQYSIDKALAIEGDNQIILVASAKAYMRQNMYEDALKLLETAADINPSDTRTYNLIGICNRRQYNHEAALEIYSKALAINPGEASIHFNLGRAYEELERYQDAANSFTEAIRLDPALEVAKKALEDVSAKLLT</sequence>
<keyword evidence="2" id="KW-0802">TPR repeat</keyword>
<dbReference type="EMBL" id="UOGC01000093">
    <property type="protein sequence ID" value="VAX19688.1"/>
    <property type="molecule type" value="Genomic_DNA"/>
</dbReference>
<evidence type="ECO:0000256" key="1">
    <source>
        <dbReference type="ARBA" id="ARBA00022737"/>
    </source>
</evidence>
<feature type="domain" description="Response regulatory" evidence="3">
    <location>
        <begin position="4"/>
        <end position="134"/>
    </location>
</feature>
<dbReference type="Pfam" id="PF13181">
    <property type="entry name" value="TPR_8"/>
    <property type="match status" value="1"/>
</dbReference>
<dbReference type="PANTHER" id="PTHR45586:SF1">
    <property type="entry name" value="LIPOPOLYSACCHARIDE ASSEMBLY PROTEIN B"/>
    <property type="match status" value="1"/>
</dbReference>
<dbReference type="GO" id="GO:0000160">
    <property type="term" value="P:phosphorelay signal transduction system"/>
    <property type="evidence" value="ECO:0007669"/>
    <property type="project" value="InterPro"/>
</dbReference>
<evidence type="ECO:0000259" key="3">
    <source>
        <dbReference type="PROSITE" id="PS50110"/>
    </source>
</evidence>
<dbReference type="Pfam" id="PF13424">
    <property type="entry name" value="TPR_12"/>
    <property type="match status" value="1"/>
</dbReference>
<evidence type="ECO:0000313" key="4">
    <source>
        <dbReference type="EMBL" id="VAX19688.1"/>
    </source>
</evidence>
<dbReference type="InterPro" id="IPR051012">
    <property type="entry name" value="CellSynth/LPSAsmb/PSIAsmb"/>
</dbReference>
<dbReference type="CDD" id="cd00156">
    <property type="entry name" value="REC"/>
    <property type="match status" value="1"/>
</dbReference>
<reference evidence="4" key="1">
    <citation type="submission" date="2018-06" db="EMBL/GenBank/DDBJ databases">
        <authorList>
            <person name="Zhirakovskaya E."/>
        </authorList>
    </citation>
    <scope>NUCLEOTIDE SEQUENCE</scope>
</reference>
<proteinExistence type="predicted"/>
<dbReference type="SUPFAM" id="SSF48452">
    <property type="entry name" value="TPR-like"/>
    <property type="match status" value="2"/>
</dbReference>
<dbReference type="PROSITE" id="PS50005">
    <property type="entry name" value="TPR"/>
    <property type="match status" value="5"/>
</dbReference>
<protein>
    <recommendedName>
        <fullName evidence="3">Response regulatory domain-containing protein</fullName>
    </recommendedName>
</protein>
<dbReference type="InterPro" id="IPR001789">
    <property type="entry name" value="Sig_transdc_resp-reg_receiver"/>
</dbReference>
<evidence type="ECO:0000256" key="2">
    <source>
        <dbReference type="ARBA" id="ARBA00022803"/>
    </source>
</evidence>
<dbReference type="PROSITE" id="PS50110">
    <property type="entry name" value="RESPONSE_REGULATORY"/>
    <property type="match status" value="1"/>
</dbReference>
<organism evidence="4">
    <name type="scientific">hydrothermal vent metagenome</name>
    <dbReference type="NCBI Taxonomy" id="652676"/>
    <lineage>
        <taxon>unclassified sequences</taxon>
        <taxon>metagenomes</taxon>
        <taxon>ecological metagenomes</taxon>
    </lineage>
</organism>
<name>A0A3B1C736_9ZZZZ</name>
<dbReference type="Pfam" id="PF13176">
    <property type="entry name" value="TPR_7"/>
    <property type="match status" value="1"/>
</dbReference>
<dbReference type="InterPro" id="IPR019734">
    <property type="entry name" value="TPR_rpt"/>
</dbReference>
<keyword evidence="1" id="KW-0677">Repeat</keyword>
<gene>
    <name evidence="4" type="ORF">MNBD_NITROSPINAE01-1596</name>
</gene>
<dbReference type="InterPro" id="IPR011990">
    <property type="entry name" value="TPR-like_helical_dom_sf"/>
</dbReference>
<dbReference type="PROSITE" id="PS50293">
    <property type="entry name" value="TPR_REGION"/>
    <property type="match status" value="1"/>
</dbReference>
<dbReference type="InterPro" id="IPR011006">
    <property type="entry name" value="CheY-like_superfamily"/>
</dbReference>
<dbReference type="AlphaFoldDB" id="A0A3B1C736"/>
<dbReference type="SMART" id="SM00448">
    <property type="entry name" value="REC"/>
    <property type="match status" value="1"/>
</dbReference>